<keyword evidence="3" id="KW-0378">Hydrolase</keyword>
<gene>
    <name evidence="6" type="ORF">GRX03_06540</name>
</gene>
<keyword evidence="4" id="KW-0862">Zinc</keyword>
<dbReference type="OrthoDB" id="323389at2157"/>
<dbReference type="Gene3D" id="3.40.630.10">
    <property type="entry name" value="Zn peptidases"/>
    <property type="match status" value="1"/>
</dbReference>
<evidence type="ECO:0000313" key="6">
    <source>
        <dbReference type="EMBL" id="MXR51261.1"/>
    </source>
</evidence>
<keyword evidence="7" id="KW-1185">Reference proteome</keyword>
<dbReference type="AlphaFoldDB" id="A0A6B0T7U0"/>
<dbReference type="InterPro" id="IPR055438">
    <property type="entry name" value="AstE_AspA_cat"/>
</dbReference>
<dbReference type="RefSeq" id="WP_159763404.1">
    <property type="nucleotide sequence ID" value="NZ_WUUT01000002.1"/>
</dbReference>
<dbReference type="GO" id="GO:0046872">
    <property type="term" value="F:metal ion binding"/>
    <property type="evidence" value="ECO:0007669"/>
    <property type="project" value="UniProtKB-KW"/>
</dbReference>
<dbReference type="GO" id="GO:0005829">
    <property type="term" value="C:cytosol"/>
    <property type="evidence" value="ECO:0007669"/>
    <property type="project" value="TreeGrafter"/>
</dbReference>
<organism evidence="6 7">
    <name type="scientific">Halovenus carboxidivorans</name>
    <dbReference type="NCBI Taxonomy" id="2692199"/>
    <lineage>
        <taxon>Archaea</taxon>
        <taxon>Methanobacteriati</taxon>
        <taxon>Methanobacteriota</taxon>
        <taxon>Stenosarchaea group</taxon>
        <taxon>Halobacteria</taxon>
        <taxon>Halobacteriales</taxon>
        <taxon>Haloarculaceae</taxon>
        <taxon>Halovenus</taxon>
    </lineage>
</organism>
<dbReference type="Pfam" id="PF24827">
    <property type="entry name" value="AstE_AspA_cat"/>
    <property type="match status" value="1"/>
</dbReference>
<evidence type="ECO:0000256" key="3">
    <source>
        <dbReference type="ARBA" id="ARBA00022801"/>
    </source>
</evidence>
<accession>A0A6B0T7U0</accession>
<reference evidence="6 7" key="1">
    <citation type="submission" date="2019-12" db="EMBL/GenBank/DDBJ databases">
        <title>Isolation and characterization of three novel carbon monoxide-oxidizing members of Halobacteria from salione crusts and soils.</title>
        <authorList>
            <person name="Myers M.R."/>
            <person name="King G.M."/>
        </authorList>
    </citation>
    <scope>NUCLEOTIDE SEQUENCE [LARGE SCALE GENOMIC DNA]</scope>
    <source>
        <strain evidence="6 7">WSH3</strain>
    </source>
</reference>
<dbReference type="Proteomes" id="UP000466535">
    <property type="component" value="Unassembled WGS sequence"/>
</dbReference>
<protein>
    <submittedName>
        <fullName evidence="6">Succinylglutamate desuccinylase</fullName>
    </submittedName>
</protein>
<evidence type="ECO:0000256" key="2">
    <source>
        <dbReference type="ARBA" id="ARBA00022723"/>
    </source>
</evidence>
<sequence length="269" mass="29408">MRIECLGGDDPELAVVGGIHGDEPCGINAVERVLDDPPELDRPVKFIVANEEAIAAGERYLEEDLNRAFPGDPDGPTHESRLAARLTEELDGCLVFSMHSTQSYDGTFALIHEPDARVRPVLKHLSVDAVVDVGSHSDGRLFDAVPTTIEVECGYQGSDQATENASRLLREFLGATGALPQERTPEADSVPLFRLDRQIPKDEASSYAVYASNFEQVAEGEPFAAADDREVTADEPFYPVLMSPYGYETVFGYTAQRLGTVEEFDQLAE</sequence>
<dbReference type="InterPro" id="IPR050178">
    <property type="entry name" value="AspA/AstE_fam"/>
</dbReference>
<evidence type="ECO:0000313" key="7">
    <source>
        <dbReference type="Proteomes" id="UP000466535"/>
    </source>
</evidence>
<proteinExistence type="predicted"/>
<keyword evidence="2" id="KW-0479">Metal-binding</keyword>
<dbReference type="PANTHER" id="PTHR15162:SF7">
    <property type="entry name" value="SUCCINYLGLUTAMATE DESUCCINYLASE"/>
    <property type="match status" value="1"/>
</dbReference>
<evidence type="ECO:0000256" key="4">
    <source>
        <dbReference type="ARBA" id="ARBA00022833"/>
    </source>
</evidence>
<dbReference type="PANTHER" id="PTHR15162">
    <property type="entry name" value="ASPARTOACYLASE"/>
    <property type="match status" value="1"/>
</dbReference>
<comment type="caution">
    <text evidence="6">The sequence shown here is derived from an EMBL/GenBank/DDBJ whole genome shotgun (WGS) entry which is preliminary data.</text>
</comment>
<feature type="domain" description="Succinylglutamate desuccinylase/Aspartoacylase catalytic" evidence="5">
    <location>
        <begin position="10"/>
        <end position="105"/>
    </location>
</feature>
<name>A0A6B0T7U0_9EURY</name>
<evidence type="ECO:0000256" key="1">
    <source>
        <dbReference type="ARBA" id="ARBA00001947"/>
    </source>
</evidence>
<dbReference type="EMBL" id="WUUT01000002">
    <property type="protein sequence ID" value="MXR51261.1"/>
    <property type="molecule type" value="Genomic_DNA"/>
</dbReference>
<dbReference type="SUPFAM" id="SSF53187">
    <property type="entry name" value="Zn-dependent exopeptidases"/>
    <property type="match status" value="1"/>
</dbReference>
<dbReference type="GO" id="GO:0016788">
    <property type="term" value="F:hydrolase activity, acting on ester bonds"/>
    <property type="evidence" value="ECO:0007669"/>
    <property type="project" value="InterPro"/>
</dbReference>
<evidence type="ECO:0000259" key="5">
    <source>
        <dbReference type="Pfam" id="PF24827"/>
    </source>
</evidence>
<comment type="cofactor">
    <cofactor evidence="1">
        <name>Zn(2+)</name>
        <dbReference type="ChEBI" id="CHEBI:29105"/>
    </cofactor>
</comment>